<evidence type="ECO:0000256" key="3">
    <source>
        <dbReference type="ARBA" id="ARBA00022692"/>
    </source>
</evidence>
<evidence type="ECO:0000256" key="1">
    <source>
        <dbReference type="ARBA" id="ARBA00004442"/>
    </source>
</evidence>
<keyword evidence="5" id="KW-0998">Cell outer membrane</keyword>
<dbReference type="GO" id="GO:0015288">
    <property type="term" value="F:porin activity"/>
    <property type="evidence" value="ECO:0007669"/>
    <property type="project" value="TreeGrafter"/>
</dbReference>
<dbReference type="Gene3D" id="1.20.1600.10">
    <property type="entry name" value="Outer membrane efflux proteins (OEP)"/>
    <property type="match status" value="1"/>
</dbReference>
<evidence type="ECO:0000256" key="2">
    <source>
        <dbReference type="ARBA" id="ARBA00022452"/>
    </source>
</evidence>
<reference evidence="7 8" key="1">
    <citation type="submission" date="2019-02" db="EMBL/GenBank/DDBJ databases">
        <title>Deep-cultivation of Planctomycetes and their phenomic and genomic characterization uncovers novel biology.</title>
        <authorList>
            <person name="Wiegand S."/>
            <person name="Jogler M."/>
            <person name="Boedeker C."/>
            <person name="Pinto D."/>
            <person name="Vollmers J."/>
            <person name="Rivas-Marin E."/>
            <person name="Kohn T."/>
            <person name="Peeters S.H."/>
            <person name="Heuer A."/>
            <person name="Rast P."/>
            <person name="Oberbeckmann S."/>
            <person name="Bunk B."/>
            <person name="Jeske O."/>
            <person name="Meyerdierks A."/>
            <person name="Storesund J.E."/>
            <person name="Kallscheuer N."/>
            <person name="Luecker S."/>
            <person name="Lage O.M."/>
            <person name="Pohl T."/>
            <person name="Merkel B.J."/>
            <person name="Hornburger P."/>
            <person name="Mueller R.-W."/>
            <person name="Bruemmer F."/>
            <person name="Labrenz M."/>
            <person name="Spormann A.M."/>
            <person name="Op den Camp H."/>
            <person name="Overmann J."/>
            <person name="Amann R."/>
            <person name="Jetten M.S.M."/>
            <person name="Mascher T."/>
            <person name="Medema M.H."/>
            <person name="Devos D.P."/>
            <person name="Kaster A.-K."/>
            <person name="Ovreas L."/>
            <person name="Rohde M."/>
            <person name="Galperin M.Y."/>
            <person name="Jogler C."/>
        </authorList>
    </citation>
    <scope>NUCLEOTIDE SEQUENCE [LARGE SCALE GENOMIC DNA]</scope>
    <source>
        <strain evidence="7 8">Pla85_3_4</strain>
    </source>
</reference>
<dbReference type="RefSeq" id="WP_145048534.1">
    <property type="nucleotide sequence ID" value="NZ_CP036433.1"/>
</dbReference>
<dbReference type="PROSITE" id="PS51257">
    <property type="entry name" value="PROKAR_LIPOPROTEIN"/>
    <property type="match status" value="1"/>
</dbReference>
<comment type="subcellular location">
    <subcellularLocation>
        <location evidence="1">Cell outer membrane</location>
    </subcellularLocation>
</comment>
<evidence type="ECO:0000313" key="8">
    <source>
        <dbReference type="Proteomes" id="UP000317648"/>
    </source>
</evidence>
<keyword evidence="2" id="KW-1134">Transmembrane beta strand</keyword>
<name>A0A518DL08_9BACT</name>
<dbReference type="Proteomes" id="UP000317648">
    <property type="component" value="Chromosome"/>
</dbReference>
<sequence>MIYHKTWQNFGRAVCAGALLLGCRTPDNKQISVAEGRLAASQAAENQAAASDRPDPVAWSPELQRLPPVAEAAALVVPVSHQVIEPEILPAPAESTPLPPRSDAPLELADVTVSVLQAYPLLVSAYRERQVAEGKQLAARGEFDTKAKAFSISMPQGFYENYRHGLSLEQPLYNGGYLYSGYKLGRGDFQPWFKERQTDEGGEFSLGLGTPLLKGRDIDRRRAEMFQADLARQAVEPAVQMEMLEYVRQATQTYWSWVAAGQAVETQRELLQNAEDRVRQINLRVDAGDLKKITRINNEQLIASREAKLIEAERKLQQAAIKLSLFYRNRDGQPLIPPGASLPQAFPTTAQPDLDMLSADISAAIAASPVLRDVEFAIQKVRVDLEYAENMVLPKLDFLILASKDVGFDATKTKDKTPFELEAGLYGELPIQRREAQGKINAARGKLNQLTAKRQFVLDKTAAAVQDAVSALAAAAARIQRAELNVKLAKETLVLGRLQFDAGDINLVELNIYEKSVTESQLSLIEAQFDYFAAQADYRAALSLDPLTEPSPAAD</sequence>
<dbReference type="PANTHER" id="PTHR30026:SF21">
    <property type="entry name" value="SLR1270 PROTEIN"/>
    <property type="match status" value="1"/>
</dbReference>
<dbReference type="GO" id="GO:0009279">
    <property type="term" value="C:cell outer membrane"/>
    <property type="evidence" value="ECO:0007669"/>
    <property type="project" value="UniProtKB-SubCell"/>
</dbReference>
<dbReference type="SUPFAM" id="SSF56954">
    <property type="entry name" value="Outer membrane efflux proteins (OEP)"/>
    <property type="match status" value="1"/>
</dbReference>
<organism evidence="7 8">
    <name type="scientific">Lignipirellula cremea</name>
    <dbReference type="NCBI Taxonomy" id="2528010"/>
    <lineage>
        <taxon>Bacteria</taxon>
        <taxon>Pseudomonadati</taxon>
        <taxon>Planctomycetota</taxon>
        <taxon>Planctomycetia</taxon>
        <taxon>Pirellulales</taxon>
        <taxon>Pirellulaceae</taxon>
        <taxon>Lignipirellula</taxon>
    </lineage>
</organism>
<keyword evidence="8" id="KW-1185">Reference proteome</keyword>
<protein>
    <submittedName>
        <fullName evidence="7">Outer membrane efflux protein</fullName>
    </submittedName>
</protein>
<dbReference type="GO" id="GO:0015562">
    <property type="term" value="F:efflux transmembrane transporter activity"/>
    <property type="evidence" value="ECO:0007669"/>
    <property type="project" value="InterPro"/>
</dbReference>
<dbReference type="AlphaFoldDB" id="A0A518DL08"/>
<dbReference type="EMBL" id="CP036433">
    <property type="protein sequence ID" value="QDU92514.1"/>
    <property type="molecule type" value="Genomic_DNA"/>
</dbReference>
<feature type="coiled-coil region" evidence="6">
    <location>
        <begin position="433"/>
        <end position="492"/>
    </location>
</feature>
<dbReference type="OrthoDB" id="581172at2"/>
<feature type="coiled-coil region" evidence="6">
    <location>
        <begin position="264"/>
        <end position="322"/>
    </location>
</feature>
<keyword evidence="3" id="KW-0812">Transmembrane</keyword>
<accession>A0A518DL08</accession>
<gene>
    <name evidence="7" type="ORF">Pla8534_02620</name>
</gene>
<proteinExistence type="predicted"/>
<evidence type="ECO:0000313" key="7">
    <source>
        <dbReference type="EMBL" id="QDU92514.1"/>
    </source>
</evidence>
<dbReference type="GO" id="GO:1990281">
    <property type="term" value="C:efflux pump complex"/>
    <property type="evidence" value="ECO:0007669"/>
    <property type="project" value="TreeGrafter"/>
</dbReference>
<evidence type="ECO:0000256" key="5">
    <source>
        <dbReference type="ARBA" id="ARBA00023237"/>
    </source>
</evidence>
<keyword evidence="4" id="KW-0472">Membrane</keyword>
<evidence type="ECO:0000256" key="4">
    <source>
        <dbReference type="ARBA" id="ARBA00023136"/>
    </source>
</evidence>
<dbReference type="KEGG" id="lcre:Pla8534_02620"/>
<keyword evidence="6" id="KW-0175">Coiled coil</keyword>
<evidence type="ECO:0000256" key="6">
    <source>
        <dbReference type="SAM" id="Coils"/>
    </source>
</evidence>
<dbReference type="InterPro" id="IPR051906">
    <property type="entry name" value="TolC-like"/>
</dbReference>
<dbReference type="PANTHER" id="PTHR30026">
    <property type="entry name" value="OUTER MEMBRANE PROTEIN TOLC"/>
    <property type="match status" value="1"/>
</dbReference>